<gene>
    <name evidence="1" type="ORF">CKN69_07705</name>
</gene>
<comment type="caution">
    <text evidence="1">The sequence shown here is derived from an EMBL/GenBank/DDBJ whole genome shotgun (WGS) entry which is preliminary data.</text>
</comment>
<evidence type="ECO:0000313" key="2">
    <source>
        <dbReference type="Proteomes" id="UP000297938"/>
    </source>
</evidence>
<evidence type="ECO:0008006" key="3">
    <source>
        <dbReference type="Google" id="ProtNLM"/>
    </source>
</evidence>
<evidence type="ECO:0000313" key="1">
    <source>
        <dbReference type="EMBL" id="TFJ26291.1"/>
    </source>
</evidence>
<accession>A0A7Z8CZ52</accession>
<protein>
    <recommendedName>
        <fullName evidence="3">Phage structural protein</fullName>
    </recommendedName>
</protein>
<sequence length="397" mass="44162">MEQGLFFPSKNGDRKYKASDFTGYFSKLFSNGVFSNNSKNLQVMASTTNGLSLIVEAGYGNINGYLYQLTEPKTVVFNIADVSGTAKKGSVVLRMDLTERKMTVEVKGTDELTRNATVYELMLARISIPGNGKPITQGMIQDTRGDGNVCGFVSSLIDIDPTTLWTQFEANWNEWLSEIKGTVGDDAAANLALEIEKIKKEKYSKKGGIIEGNVEIKNEETGPSLTIRSINESNFTNAFMSFYKNTIRKGWIGFTGVIDDTLTISNETGNDINLETTGNGKLHYNGKEVQVDNDTGWKMIRMENGIGENKIYIRKYGKLVVFKGESVVGDANLTNQKKLCNIPVGYEPSSEGFAYLHSPFANEIVKLQYNKKEIRAILASGSQQFIFSFNELWWLTD</sequence>
<proteinExistence type="predicted"/>
<organism evidence="1 2">
    <name type="scientific">Carnobacterium divergens</name>
    <name type="common">Lactobacillus divergens</name>
    <dbReference type="NCBI Taxonomy" id="2748"/>
    <lineage>
        <taxon>Bacteria</taxon>
        <taxon>Bacillati</taxon>
        <taxon>Bacillota</taxon>
        <taxon>Bacilli</taxon>
        <taxon>Lactobacillales</taxon>
        <taxon>Carnobacteriaceae</taxon>
        <taxon>Carnobacterium</taxon>
    </lineage>
</organism>
<dbReference type="Proteomes" id="UP000297938">
    <property type="component" value="Unassembled WGS sequence"/>
</dbReference>
<dbReference type="AlphaFoldDB" id="A0A7Z8CZ52"/>
<dbReference type="RefSeq" id="WP_135026096.1">
    <property type="nucleotide sequence ID" value="NZ_JBFUWK010000004.1"/>
</dbReference>
<reference evidence="1 2" key="1">
    <citation type="journal article" date="2018" name="Int. J. Food Microbiol.">
        <title>Growth of Carnobacterium spp. isolated from chilled vacuum-packaged meat under relevant acidic conditions.</title>
        <authorList>
            <person name="Zhang P."/>
            <person name="Badoni M."/>
            <person name="Ganzle M."/>
            <person name="Yang X."/>
        </authorList>
    </citation>
    <scope>NUCLEOTIDE SEQUENCE [LARGE SCALE GENOMIC DNA]</scope>
    <source>
        <strain evidence="1 2">B2</strain>
    </source>
</reference>
<dbReference type="EMBL" id="NRPP01000013">
    <property type="protein sequence ID" value="TFJ26291.1"/>
    <property type="molecule type" value="Genomic_DNA"/>
</dbReference>
<name>A0A7Z8CZ52_CARDV</name>